<dbReference type="Proteomes" id="UP000266673">
    <property type="component" value="Unassembled WGS sequence"/>
</dbReference>
<evidence type="ECO:0000313" key="2">
    <source>
        <dbReference type="Proteomes" id="UP000266673"/>
    </source>
</evidence>
<name>A0A397VXX2_9GLOM</name>
<dbReference type="AlphaFoldDB" id="A0A397VXX2"/>
<dbReference type="OrthoDB" id="2426146at2759"/>
<accession>A0A397VXX2</accession>
<comment type="caution">
    <text evidence="1">The sequence shown here is derived from an EMBL/GenBank/DDBJ whole genome shotgun (WGS) entry which is preliminary data.</text>
</comment>
<protein>
    <submittedName>
        <fullName evidence="1">Uncharacterized protein</fullName>
    </submittedName>
</protein>
<proteinExistence type="predicted"/>
<keyword evidence="2" id="KW-1185">Reference proteome</keyword>
<sequence>MPLASGVLYSKSKEIEELGSNASFMEPAENIKVPTPSFVAELCNEFVEKISDDEITDVSIEELSHDNCMKECDEVLQEVTSKILETLETVWETPAFIKRFIKSQSEGTYVTDVIVPIIRAALKDLPIKKSIFVSTAAKIGRESMENGRM</sequence>
<gene>
    <name evidence="1" type="ORF">C2G38_403387</name>
</gene>
<reference evidence="1 2" key="1">
    <citation type="submission" date="2018-06" db="EMBL/GenBank/DDBJ databases">
        <title>Comparative genomics reveals the genomic features of Rhizophagus irregularis, R. cerebriforme, R. diaphanum and Gigaspora rosea, and their symbiotic lifestyle signature.</title>
        <authorList>
            <person name="Morin E."/>
            <person name="San Clemente H."/>
            <person name="Chen E.C.H."/>
            <person name="De La Providencia I."/>
            <person name="Hainaut M."/>
            <person name="Kuo A."/>
            <person name="Kohler A."/>
            <person name="Murat C."/>
            <person name="Tang N."/>
            <person name="Roy S."/>
            <person name="Loubradou J."/>
            <person name="Henrissat B."/>
            <person name="Grigoriev I.V."/>
            <person name="Corradi N."/>
            <person name="Roux C."/>
            <person name="Martin F.M."/>
        </authorList>
    </citation>
    <scope>NUCLEOTIDE SEQUENCE [LARGE SCALE GENOMIC DNA]</scope>
    <source>
        <strain evidence="1 2">DAOM 194757</strain>
    </source>
</reference>
<dbReference type="EMBL" id="QKWP01000160">
    <property type="protein sequence ID" value="RIB25839.1"/>
    <property type="molecule type" value="Genomic_DNA"/>
</dbReference>
<evidence type="ECO:0000313" key="1">
    <source>
        <dbReference type="EMBL" id="RIB25839.1"/>
    </source>
</evidence>
<organism evidence="1 2">
    <name type="scientific">Gigaspora rosea</name>
    <dbReference type="NCBI Taxonomy" id="44941"/>
    <lineage>
        <taxon>Eukaryota</taxon>
        <taxon>Fungi</taxon>
        <taxon>Fungi incertae sedis</taxon>
        <taxon>Mucoromycota</taxon>
        <taxon>Glomeromycotina</taxon>
        <taxon>Glomeromycetes</taxon>
        <taxon>Diversisporales</taxon>
        <taxon>Gigasporaceae</taxon>
        <taxon>Gigaspora</taxon>
    </lineage>
</organism>